<accession>A0A646IIE4</accession>
<dbReference type="AlphaFoldDB" id="A0A646IIE4"/>
<dbReference type="Proteomes" id="UP000315516">
    <property type="component" value="Unassembled WGS sequence"/>
</dbReference>
<protein>
    <submittedName>
        <fullName evidence="1">DNA primase</fullName>
    </submittedName>
</protein>
<evidence type="ECO:0000313" key="1">
    <source>
        <dbReference type="EMBL" id="MQS10630.1"/>
    </source>
</evidence>
<dbReference type="Gene3D" id="3.40.50.300">
    <property type="entry name" value="P-loop containing nucleotide triphosphate hydrolases"/>
    <property type="match status" value="1"/>
</dbReference>
<dbReference type="InterPro" id="IPR027417">
    <property type="entry name" value="P-loop_NTPase"/>
</dbReference>
<reference evidence="1" key="1">
    <citation type="submission" date="2019-10" db="EMBL/GenBank/DDBJ databases">
        <title>Streptomyces sp. nov., a novel actinobacterium isolated from alkaline environment.</title>
        <authorList>
            <person name="Golinska P."/>
        </authorList>
    </citation>
    <scope>NUCLEOTIDE SEQUENCE</scope>
    <source>
        <strain evidence="1">IF17</strain>
    </source>
</reference>
<sequence length="112" mass="12584">ICIYLVSHLATPEGKPHEEGGRVMLRHFKGSRAIGFWTHFAFGLERNTQAENEAERNCTTFRVLKDRFTGQSNGQVLYYSYDHASGRLLNADAPGEYGDFADESSDVSTSDY</sequence>
<comment type="caution">
    <text evidence="1">The sequence shown here is derived from an EMBL/GenBank/DDBJ whole genome shotgun (WGS) entry which is preliminary data.</text>
</comment>
<dbReference type="EMBL" id="VJYJ02001779">
    <property type="protein sequence ID" value="MQS10630.1"/>
    <property type="molecule type" value="Genomic_DNA"/>
</dbReference>
<gene>
    <name evidence="1" type="ORF">FNX48_026755</name>
</gene>
<name>A0A646IIE4_9ACTN</name>
<dbReference type="RefSeq" id="WP_228455221.1">
    <property type="nucleotide sequence ID" value="NZ_VJYJ02001779.1"/>
</dbReference>
<organism evidence="1">
    <name type="scientific">Streptomyces alkaliphilus</name>
    <dbReference type="NCBI Taxonomy" id="1472722"/>
    <lineage>
        <taxon>Bacteria</taxon>
        <taxon>Bacillati</taxon>
        <taxon>Actinomycetota</taxon>
        <taxon>Actinomycetes</taxon>
        <taxon>Kitasatosporales</taxon>
        <taxon>Streptomycetaceae</taxon>
        <taxon>Streptomyces</taxon>
    </lineage>
</organism>
<feature type="non-terminal residue" evidence="1">
    <location>
        <position position="1"/>
    </location>
</feature>
<proteinExistence type="predicted"/>